<feature type="signal peptide" evidence="1">
    <location>
        <begin position="1"/>
        <end position="17"/>
    </location>
</feature>
<protein>
    <recommendedName>
        <fullName evidence="6">Sugar ABC transporter</fullName>
    </recommendedName>
</protein>
<dbReference type="PANTHER" id="PTHR35271">
    <property type="entry name" value="ABC TRANSPORTER, SUBSTRATE-BINDING LIPOPROTEIN-RELATED"/>
    <property type="match status" value="1"/>
</dbReference>
<dbReference type="EMBL" id="SMBT01000003">
    <property type="protein sequence ID" value="TCU88569.1"/>
    <property type="molecule type" value="Genomic_DNA"/>
</dbReference>
<keyword evidence="5" id="KW-1185">Reference proteome</keyword>
<sequence length="326" mass="36938">MKVLFIFILLSFSDVFAAGKQIFVVESYHKEYKWDAEYRKQISDKLGRKYQLTFFEMNTKRLPSEDVAGMAEKALKLIDELKPALVILGDDAALEFLGEKIEERAIPAVYLGINKNPRSYFKKDPKYISGILERPLFQRSSYFIKTLLPKAKKVLILFDGDRTSNIVFNDSFMGRPSLVLNNVVFDVKLCKSLAEWKTEIEDAGQNNYDAVVIGLYQSLKNDKGLNADSEEVLAWTNSHSDKPLFAFWDFAVGKGKSVGGFVLQGAAQGKAAADMAEKILQNPDRLPGSYWPVFLQEGAFVFSSHELARWKIQMPADMRQKAVFVE</sequence>
<dbReference type="Proteomes" id="UP000255108">
    <property type="component" value="Unassembled WGS sequence"/>
</dbReference>
<dbReference type="Gene3D" id="3.40.50.2300">
    <property type="match status" value="2"/>
</dbReference>
<accession>A0A377Q9F8</accession>
<dbReference type="PANTHER" id="PTHR35271:SF1">
    <property type="entry name" value="ABC TRANSPORTER, SUBSTRATE-BINDING LIPOPROTEIN"/>
    <property type="match status" value="1"/>
</dbReference>
<dbReference type="RefSeq" id="WP_115227574.1">
    <property type="nucleotide sequence ID" value="NZ_CAWOLO010000003.1"/>
</dbReference>
<gene>
    <name evidence="3" type="ORF">EV682_103153</name>
    <name evidence="2" type="ORF">NCTC11159_02432</name>
</gene>
<dbReference type="AlphaFoldDB" id="A0A377Q9F8"/>
<dbReference type="EMBL" id="UGHR01000001">
    <property type="protein sequence ID" value="STQ91360.1"/>
    <property type="molecule type" value="Genomic_DNA"/>
</dbReference>
<keyword evidence="1" id="KW-0732">Signal</keyword>
<name>A0A377Q9F8_9NEIS</name>
<reference evidence="3 5" key="2">
    <citation type="submission" date="2019-03" db="EMBL/GenBank/DDBJ databases">
        <title>Genomic Encyclopedia of Type Strains, Phase IV (KMG-IV): sequencing the most valuable type-strain genomes for metagenomic binning, comparative biology and taxonomic classification.</title>
        <authorList>
            <person name="Goeker M."/>
        </authorList>
    </citation>
    <scope>NUCLEOTIDE SEQUENCE [LARGE SCALE GENOMIC DNA]</scope>
    <source>
        <strain evidence="3 5">DSM 3764</strain>
    </source>
</reference>
<feature type="chain" id="PRO_5016978390" description="Sugar ABC transporter" evidence="1">
    <location>
        <begin position="18"/>
        <end position="326"/>
    </location>
</feature>
<evidence type="ECO:0000313" key="5">
    <source>
        <dbReference type="Proteomes" id="UP000295794"/>
    </source>
</evidence>
<organism evidence="2 4">
    <name type="scientific">Iodobacter fluviatilis</name>
    <dbReference type="NCBI Taxonomy" id="537"/>
    <lineage>
        <taxon>Bacteria</taxon>
        <taxon>Pseudomonadati</taxon>
        <taxon>Pseudomonadota</taxon>
        <taxon>Betaproteobacteria</taxon>
        <taxon>Neisseriales</taxon>
        <taxon>Chitinibacteraceae</taxon>
        <taxon>Iodobacter</taxon>
    </lineage>
</organism>
<dbReference type="Proteomes" id="UP000295794">
    <property type="component" value="Unassembled WGS sequence"/>
</dbReference>
<dbReference type="OrthoDB" id="1550623at2"/>
<evidence type="ECO:0000313" key="3">
    <source>
        <dbReference type="EMBL" id="TCU88569.1"/>
    </source>
</evidence>
<evidence type="ECO:0000313" key="2">
    <source>
        <dbReference type="EMBL" id="STQ91360.1"/>
    </source>
</evidence>
<dbReference type="InterPro" id="IPR007487">
    <property type="entry name" value="ABC_transpt-TYRBP-like"/>
</dbReference>
<reference evidence="2 4" key="1">
    <citation type="submission" date="2018-06" db="EMBL/GenBank/DDBJ databases">
        <authorList>
            <consortium name="Pathogen Informatics"/>
            <person name="Doyle S."/>
        </authorList>
    </citation>
    <scope>NUCLEOTIDE SEQUENCE [LARGE SCALE GENOMIC DNA]</scope>
    <source>
        <strain evidence="2 4">NCTC11159</strain>
    </source>
</reference>
<evidence type="ECO:0008006" key="6">
    <source>
        <dbReference type="Google" id="ProtNLM"/>
    </source>
</evidence>
<proteinExistence type="predicted"/>
<evidence type="ECO:0000256" key="1">
    <source>
        <dbReference type="SAM" id="SignalP"/>
    </source>
</evidence>
<evidence type="ECO:0000313" key="4">
    <source>
        <dbReference type="Proteomes" id="UP000255108"/>
    </source>
</evidence>